<dbReference type="EMBL" id="AAGRMD010000002">
    <property type="protein sequence ID" value="EBR2005081.1"/>
    <property type="molecule type" value="Genomic_DNA"/>
</dbReference>
<feature type="domain" description="DUF4376" evidence="1">
    <location>
        <begin position="104"/>
        <end position="216"/>
    </location>
</feature>
<dbReference type="AlphaFoldDB" id="A0A5U7AMA0"/>
<comment type="caution">
    <text evidence="2">The sequence shown here is derived from an EMBL/GenBank/DDBJ whole genome shotgun (WGS) entry which is preliminary data.</text>
</comment>
<name>A0A5U7AMA0_SALER</name>
<evidence type="ECO:0000259" key="1">
    <source>
        <dbReference type="Pfam" id="PF14301"/>
    </source>
</evidence>
<dbReference type="Pfam" id="PF14301">
    <property type="entry name" value="DUF4376"/>
    <property type="match status" value="1"/>
</dbReference>
<organism evidence="2">
    <name type="scientific">Salmonella enterica</name>
    <name type="common">Salmonella choleraesuis</name>
    <dbReference type="NCBI Taxonomy" id="28901"/>
    <lineage>
        <taxon>Bacteria</taxon>
        <taxon>Pseudomonadati</taxon>
        <taxon>Pseudomonadota</taxon>
        <taxon>Gammaproteobacteria</taxon>
        <taxon>Enterobacterales</taxon>
        <taxon>Enterobacteriaceae</taxon>
        <taxon>Salmonella</taxon>
    </lineage>
</organism>
<sequence>MQNIKHFTPYEPESPAFPGAAYLKSEDGQDWYECQKHFADDTLKFTYDDNGVITCITRDVSGLWPVGLSVAEVPDTTANRRADISGRWGFDGENIIDLMNAEKAREQKHDEINTWRNAQENANYVFTFNGRNWDYGKATQERLALSVQAAQENRLPDGFIWTDADNNDVPVNADELLKLGDAISQAMFTKGLQIHMRQRTMKEAVDKLTDASAIMDYPVGWGNKQED</sequence>
<gene>
    <name evidence="2" type="ORF">B1G63_06430</name>
</gene>
<proteinExistence type="predicted"/>
<protein>
    <submittedName>
        <fullName evidence="2">DUF4376 domain-containing protein</fullName>
    </submittedName>
</protein>
<evidence type="ECO:0000313" key="2">
    <source>
        <dbReference type="EMBL" id="EBR2005081.1"/>
    </source>
</evidence>
<dbReference type="InterPro" id="IPR025484">
    <property type="entry name" value="DUF4376"/>
</dbReference>
<reference evidence="2" key="1">
    <citation type="submission" date="2018-07" db="EMBL/GenBank/DDBJ databases">
        <authorList>
            <consortium name="PulseNet: The National Subtyping Network for Foodborne Disease Surveillance"/>
            <person name="Tarr C.L."/>
            <person name="Trees E."/>
            <person name="Katz L.S."/>
            <person name="Carleton-Romer H.A."/>
            <person name="Stroika S."/>
            <person name="Kucerova Z."/>
            <person name="Roache K.F."/>
            <person name="Sabol A.L."/>
            <person name="Besser J."/>
            <person name="Gerner-Smidt P."/>
        </authorList>
    </citation>
    <scope>NUCLEOTIDE SEQUENCE</scope>
    <source>
        <strain evidence="2">PNUSAS008513</strain>
    </source>
</reference>
<accession>A0A5U7AMA0</accession>